<dbReference type="Proteomes" id="UP000443423">
    <property type="component" value="Unassembled WGS sequence"/>
</dbReference>
<comment type="caution">
    <text evidence="2">The sequence shown here is derived from an EMBL/GenBank/DDBJ whole genome shotgun (WGS) entry which is preliminary data.</text>
</comment>
<keyword evidence="1" id="KW-1133">Transmembrane helix</keyword>
<sequence>MNTTLTLPRQLRGIGRLGLFTAVAVVLLFAASLFASWLAPVVAIPLLVASWVVGLGFAIFLPFAIVVTAAWLVAR</sequence>
<keyword evidence="3" id="KW-1185">Reference proteome</keyword>
<evidence type="ECO:0000313" key="2">
    <source>
        <dbReference type="EMBL" id="MRW97344.1"/>
    </source>
</evidence>
<keyword evidence="1" id="KW-0472">Membrane</keyword>
<dbReference type="EMBL" id="WKJQ01000001">
    <property type="protein sequence ID" value="MRW97344.1"/>
    <property type="molecule type" value="Genomic_DNA"/>
</dbReference>
<name>A0A6A8G8E5_9EURY</name>
<dbReference type="OrthoDB" id="384025at2157"/>
<reference evidence="2 3" key="1">
    <citation type="submission" date="2019-11" db="EMBL/GenBank/DDBJ databases">
        <title>Whole genome sequence of Haloferax sp. MBLA0078.</title>
        <authorList>
            <person name="Seo M.-J."/>
            <person name="Cho E.-S."/>
        </authorList>
    </citation>
    <scope>NUCLEOTIDE SEQUENCE [LARGE SCALE GENOMIC DNA]</scope>
    <source>
        <strain evidence="2 3">MBLA0078</strain>
    </source>
</reference>
<evidence type="ECO:0000256" key="1">
    <source>
        <dbReference type="SAM" id="Phobius"/>
    </source>
</evidence>
<feature type="transmembrane region" description="Helical" evidence="1">
    <location>
        <begin position="17"/>
        <end position="39"/>
    </location>
</feature>
<organism evidence="2 3">
    <name type="scientific">Haloferax marinum</name>
    <dbReference type="NCBI Taxonomy" id="2666143"/>
    <lineage>
        <taxon>Archaea</taxon>
        <taxon>Methanobacteriati</taxon>
        <taxon>Methanobacteriota</taxon>
        <taxon>Stenosarchaea group</taxon>
        <taxon>Halobacteria</taxon>
        <taxon>Halobacteriales</taxon>
        <taxon>Haloferacaceae</taxon>
        <taxon>Haloferax</taxon>
    </lineage>
</organism>
<gene>
    <name evidence="2" type="ORF">GJR99_12270</name>
</gene>
<evidence type="ECO:0000313" key="3">
    <source>
        <dbReference type="Proteomes" id="UP000443423"/>
    </source>
</evidence>
<accession>A0A6A8G8E5</accession>
<dbReference type="AlphaFoldDB" id="A0A6A8G8E5"/>
<dbReference type="RefSeq" id="WP_151112556.1">
    <property type="nucleotide sequence ID" value="NZ_WKJQ01000001.1"/>
</dbReference>
<proteinExistence type="predicted"/>
<protein>
    <submittedName>
        <fullName evidence="2">Uncharacterized protein</fullName>
    </submittedName>
</protein>
<feature type="transmembrane region" description="Helical" evidence="1">
    <location>
        <begin position="51"/>
        <end position="74"/>
    </location>
</feature>
<keyword evidence="1" id="KW-0812">Transmembrane</keyword>